<keyword evidence="8" id="KW-0548">Nucleotidyltransferase</keyword>
<evidence type="ECO:0000259" key="12">
    <source>
        <dbReference type="PROSITE" id="PS50994"/>
    </source>
</evidence>
<accession>A0A4C1ZCY8</accession>
<dbReference type="InterPro" id="IPR039537">
    <property type="entry name" value="Retrotran_Ty1/copia-like"/>
</dbReference>
<dbReference type="InterPro" id="IPR025724">
    <property type="entry name" value="GAG-pre-integrase_dom"/>
</dbReference>
<evidence type="ECO:0000256" key="5">
    <source>
        <dbReference type="ARBA" id="ARBA00022842"/>
    </source>
</evidence>
<dbReference type="InterPro" id="IPR043502">
    <property type="entry name" value="DNA/RNA_pol_sf"/>
</dbReference>
<reference evidence="13 14" key="1">
    <citation type="journal article" date="2019" name="Commun. Biol.">
        <title>The bagworm genome reveals a unique fibroin gene that provides high tensile strength.</title>
        <authorList>
            <person name="Kono N."/>
            <person name="Nakamura H."/>
            <person name="Ohtoshi R."/>
            <person name="Tomita M."/>
            <person name="Numata K."/>
            <person name="Arakawa K."/>
        </authorList>
    </citation>
    <scope>NUCLEOTIDE SEQUENCE [LARGE SCALE GENOMIC DNA]</scope>
</reference>
<keyword evidence="2" id="KW-0479">Metal-binding</keyword>
<dbReference type="Pfam" id="PF14223">
    <property type="entry name" value="Retrotran_gag_2"/>
    <property type="match status" value="1"/>
</dbReference>
<sequence>MKISTTVASKVHISGQALQDGFKYVQFGEVSWKENFATWKFSMKTYLEHEDLWCCVECPKDKPVDASKDVKAKSKLILLLDPQNYVHVQECKTAKQVWDSLQRAFDDNGLTRRVGLLKDLINTTLESSNSVEDYVSKIMNTAHKLRNIGFEVNDEWLGTLMLAGLPEEYKPMIMGLESSAANLLSVSTIVKNGHKVTFSTKGCEVRNGKDEVICTATLNNNLYIMDTSTEVAHLTSSTQSCDTYLWHLRMGHLNFHDVKKLPDVTEGVTLTQQQSNIACTHCMEGRQARMPFKSVGSRAERPLELIHSDLCGPMENSSFGDLYPIHPQQNGMAERMNRTLVERARCMLFYANLEKKYWAEALATAAYVVNRSPTKSLQGKTPYEMWKATSSSVQPESTQSSSGKENHTPKTSTSERLLGSKDPDTQEGNSESSSEYDTDTGELDDTYYPPYPMKQDYESNITLRSTRSQNKQTEVQNPKKSLLCLFTDLTDPQTVEEALASPQAADWKQAMNEEYASLMKNKTWSLTELHQAKGTSMLVIKGYAQRWGSDYEEIYSPVVKYTTIRYLFALAARYGLEIDQMDAVSAFLQGEIDRDIYMQQPEEYKQGEECKTLLKEKLKEHFEMKDIGPASQCVGLHITRDRDKIMLDQEKYIKEILARFRMTDCKPVKTPVEVGIKFNKKTENEKTTDYPYQQAIGSLLYVAQGTRPDISFAVNTLSRFNKNPTAEHWNAVKRIFRYLQGTKDLKLTYTKDGDENITGYCDADWRATCAIASRALVTLFCYRVALYLGDHISSRL</sequence>
<keyword evidence="1" id="KW-0540">Nuclease</keyword>
<evidence type="ECO:0000256" key="4">
    <source>
        <dbReference type="ARBA" id="ARBA00022801"/>
    </source>
</evidence>
<keyword evidence="10" id="KW-0511">Multifunctional enzyme</keyword>
<dbReference type="Gene3D" id="3.30.420.10">
    <property type="entry name" value="Ribonuclease H-like superfamily/Ribonuclease H"/>
    <property type="match status" value="1"/>
</dbReference>
<dbReference type="GO" id="GO:0016787">
    <property type="term" value="F:hydrolase activity"/>
    <property type="evidence" value="ECO:0007669"/>
    <property type="project" value="UniProtKB-KW"/>
</dbReference>
<dbReference type="GO" id="GO:0003887">
    <property type="term" value="F:DNA-directed DNA polymerase activity"/>
    <property type="evidence" value="ECO:0007669"/>
    <property type="project" value="UniProtKB-KW"/>
</dbReference>
<dbReference type="InterPro" id="IPR013103">
    <property type="entry name" value="RVT_2"/>
</dbReference>
<feature type="compositionally biased region" description="Acidic residues" evidence="11">
    <location>
        <begin position="434"/>
        <end position="445"/>
    </location>
</feature>
<dbReference type="GO" id="GO:0046872">
    <property type="term" value="F:metal ion binding"/>
    <property type="evidence" value="ECO:0007669"/>
    <property type="project" value="UniProtKB-KW"/>
</dbReference>
<dbReference type="STRING" id="151549.A0A4C1ZCY8"/>
<evidence type="ECO:0000256" key="7">
    <source>
        <dbReference type="ARBA" id="ARBA00022918"/>
    </source>
</evidence>
<dbReference type="GO" id="GO:0015074">
    <property type="term" value="P:DNA integration"/>
    <property type="evidence" value="ECO:0007669"/>
    <property type="project" value="UniProtKB-KW"/>
</dbReference>
<evidence type="ECO:0000256" key="8">
    <source>
        <dbReference type="ARBA" id="ARBA00022932"/>
    </source>
</evidence>
<dbReference type="PANTHER" id="PTHR42648">
    <property type="entry name" value="TRANSPOSASE, PUTATIVE-RELATED"/>
    <property type="match status" value="1"/>
</dbReference>
<dbReference type="GO" id="GO:0042575">
    <property type="term" value="C:DNA polymerase complex"/>
    <property type="evidence" value="ECO:0007669"/>
    <property type="project" value="UniProtKB-ARBA"/>
</dbReference>
<keyword evidence="14" id="KW-1185">Reference proteome</keyword>
<dbReference type="Proteomes" id="UP000299102">
    <property type="component" value="Unassembled WGS sequence"/>
</dbReference>
<keyword evidence="6" id="KW-0229">DNA integration</keyword>
<dbReference type="GO" id="GO:0006310">
    <property type="term" value="P:DNA recombination"/>
    <property type="evidence" value="ECO:0007669"/>
    <property type="project" value="UniProtKB-KW"/>
</dbReference>
<feature type="region of interest" description="Disordered" evidence="11">
    <location>
        <begin position="387"/>
        <end position="455"/>
    </location>
</feature>
<evidence type="ECO:0000256" key="10">
    <source>
        <dbReference type="ARBA" id="ARBA00023268"/>
    </source>
</evidence>
<dbReference type="EMBL" id="BGZK01001699">
    <property type="protein sequence ID" value="GBP84809.1"/>
    <property type="molecule type" value="Genomic_DNA"/>
</dbReference>
<evidence type="ECO:0000256" key="11">
    <source>
        <dbReference type="SAM" id="MobiDB-lite"/>
    </source>
</evidence>
<dbReference type="AlphaFoldDB" id="A0A4C1ZCY8"/>
<name>A0A4C1ZCY8_EUMVA</name>
<comment type="caution">
    <text evidence="13">The sequence shown here is derived from an EMBL/GenBank/DDBJ whole genome shotgun (WGS) entry which is preliminary data.</text>
</comment>
<keyword evidence="9" id="KW-0233">DNA recombination</keyword>
<evidence type="ECO:0000256" key="9">
    <source>
        <dbReference type="ARBA" id="ARBA00023172"/>
    </source>
</evidence>
<keyword evidence="4" id="KW-0378">Hydrolase</keyword>
<dbReference type="GO" id="GO:0003676">
    <property type="term" value="F:nucleic acid binding"/>
    <property type="evidence" value="ECO:0007669"/>
    <property type="project" value="InterPro"/>
</dbReference>
<keyword evidence="3" id="KW-0255">Endonuclease</keyword>
<evidence type="ECO:0000256" key="6">
    <source>
        <dbReference type="ARBA" id="ARBA00022908"/>
    </source>
</evidence>
<keyword evidence="8" id="KW-0808">Transferase</keyword>
<gene>
    <name evidence="13" type="ORF">EVAR_63691_1</name>
</gene>
<dbReference type="Pfam" id="PF13976">
    <property type="entry name" value="gag_pre-integrs"/>
    <property type="match status" value="1"/>
</dbReference>
<dbReference type="InterPro" id="IPR012337">
    <property type="entry name" value="RNaseH-like_sf"/>
</dbReference>
<evidence type="ECO:0000256" key="1">
    <source>
        <dbReference type="ARBA" id="ARBA00022722"/>
    </source>
</evidence>
<organism evidence="13 14">
    <name type="scientific">Eumeta variegata</name>
    <name type="common">Bagworm moth</name>
    <name type="synonym">Eumeta japonica</name>
    <dbReference type="NCBI Taxonomy" id="151549"/>
    <lineage>
        <taxon>Eukaryota</taxon>
        <taxon>Metazoa</taxon>
        <taxon>Ecdysozoa</taxon>
        <taxon>Arthropoda</taxon>
        <taxon>Hexapoda</taxon>
        <taxon>Insecta</taxon>
        <taxon>Pterygota</taxon>
        <taxon>Neoptera</taxon>
        <taxon>Endopterygota</taxon>
        <taxon>Lepidoptera</taxon>
        <taxon>Glossata</taxon>
        <taxon>Ditrysia</taxon>
        <taxon>Tineoidea</taxon>
        <taxon>Psychidae</taxon>
        <taxon>Oiketicinae</taxon>
        <taxon>Eumeta</taxon>
    </lineage>
</organism>
<feature type="compositionally biased region" description="Low complexity" evidence="11">
    <location>
        <begin position="389"/>
        <end position="402"/>
    </location>
</feature>
<protein>
    <submittedName>
        <fullName evidence="13">Retrovirus-related Pol polyprotein from transposon TNT 1-94</fullName>
    </submittedName>
</protein>
<evidence type="ECO:0000256" key="2">
    <source>
        <dbReference type="ARBA" id="ARBA00022723"/>
    </source>
</evidence>
<feature type="domain" description="Integrase catalytic" evidence="12">
    <location>
        <begin position="324"/>
        <end position="390"/>
    </location>
</feature>
<dbReference type="InterPro" id="IPR036397">
    <property type="entry name" value="RNaseH_sf"/>
</dbReference>
<dbReference type="OrthoDB" id="413361at2759"/>
<keyword evidence="8" id="KW-0239">DNA-directed DNA polymerase</keyword>
<evidence type="ECO:0000256" key="3">
    <source>
        <dbReference type="ARBA" id="ARBA00022759"/>
    </source>
</evidence>
<keyword evidence="7" id="KW-0695">RNA-directed DNA polymerase</keyword>
<proteinExistence type="predicted"/>
<evidence type="ECO:0000313" key="14">
    <source>
        <dbReference type="Proteomes" id="UP000299102"/>
    </source>
</evidence>
<keyword evidence="5" id="KW-0460">Magnesium</keyword>
<dbReference type="PANTHER" id="PTHR42648:SF11">
    <property type="entry name" value="TRANSPOSON TY4-P GAG-POL POLYPROTEIN"/>
    <property type="match status" value="1"/>
</dbReference>
<dbReference type="InterPro" id="IPR001584">
    <property type="entry name" value="Integrase_cat-core"/>
</dbReference>
<dbReference type="GO" id="GO:0004519">
    <property type="term" value="F:endonuclease activity"/>
    <property type="evidence" value="ECO:0007669"/>
    <property type="project" value="UniProtKB-KW"/>
</dbReference>
<dbReference type="Pfam" id="PF07727">
    <property type="entry name" value="RVT_2"/>
    <property type="match status" value="2"/>
</dbReference>
<dbReference type="GO" id="GO:0003964">
    <property type="term" value="F:RNA-directed DNA polymerase activity"/>
    <property type="evidence" value="ECO:0007669"/>
    <property type="project" value="UniProtKB-KW"/>
</dbReference>
<dbReference type="SUPFAM" id="SSF56672">
    <property type="entry name" value="DNA/RNA polymerases"/>
    <property type="match status" value="1"/>
</dbReference>
<dbReference type="SUPFAM" id="SSF53098">
    <property type="entry name" value="Ribonuclease H-like"/>
    <property type="match status" value="1"/>
</dbReference>
<evidence type="ECO:0000313" key="13">
    <source>
        <dbReference type="EMBL" id="GBP84809.1"/>
    </source>
</evidence>
<dbReference type="PROSITE" id="PS50994">
    <property type="entry name" value="INTEGRASE"/>
    <property type="match status" value="1"/>
</dbReference>